<dbReference type="EMBL" id="CP071090">
    <property type="protein sequence ID" value="QSQ19696.1"/>
    <property type="molecule type" value="Genomic_DNA"/>
</dbReference>
<name>A0ABX7NQL5_9BACT</name>
<gene>
    <name evidence="2" type="ORF">JY651_30855</name>
</gene>
<keyword evidence="3" id="KW-1185">Reference proteome</keyword>
<evidence type="ECO:0008006" key="4">
    <source>
        <dbReference type="Google" id="ProtNLM"/>
    </source>
</evidence>
<sequence length="453" mass="49969">MKPVERPIWKRRWARMIALATVVLVAGWFLSRERPAPAAAATEVAQTPEPGLPSPAPPPVPAEPPPTMAVATPETPPVPPPVIDAVTLEKQEVCSGEDNLISVRAHSPDGNDAYLHSTIGTGTGMRVPLRVWLEPDGTYEQPVVTVFGKDNVSTTVPVPRYTVKSCEPERLVEVLSRRMPNADEDYEFLARIVELPQQRDAAPRAPFAPVKYVWTFDNEPAVTTTAPVATHTLSGPGTQPWAMYIQHLVTVNVFDAKGRKLTGRSSMQMLNTSFENFDKKGIVTLLARGTPRFPELGEDGVVRQTFRLYHQWKGPVRLERVTALRARVPEKGAPPLPEDASEVSLGMDVIPEGQGVEVKVSLDTKSEPDVSVVTYVLEGSTVDGHPARGTFSVMRPPPRPTKENSTPITDSVLMAKVKRARELLGQQFVTDEDLWRLEREGRFKDLNVQRDTP</sequence>
<evidence type="ECO:0000313" key="2">
    <source>
        <dbReference type="EMBL" id="QSQ19696.1"/>
    </source>
</evidence>
<organism evidence="2 3">
    <name type="scientific">Pyxidicoccus parkwayensis</name>
    <dbReference type="NCBI Taxonomy" id="2813578"/>
    <lineage>
        <taxon>Bacteria</taxon>
        <taxon>Pseudomonadati</taxon>
        <taxon>Myxococcota</taxon>
        <taxon>Myxococcia</taxon>
        <taxon>Myxococcales</taxon>
        <taxon>Cystobacterineae</taxon>
        <taxon>Myxococcaceae</taxon>
        <taxon>Pyxidicoccus</taxon>
    </lineage>
</organism>
<dbReference type="Proteomes" id="UP000662747">
    <property type="component" value="Chromosome"/>
</dbReference>
<dbReference type="CDD" id="cd00146">
    <property type="entry name" value="PKD"/>
    <property type="match status" value="1"/>
</dbReference>
<evidence type="ECO:0000313" key="3">
    <source>
        <dbReference type="Proteomes" id="UP000662747"/>
    </source>
</evidence>
<feature type="region of interest" description="Disordered" evidence="1">
    <location>
        <begin position="387"/>
        <end position="406"/>
    </location>
</feature>
<accession>A0ABX7NQL5</accession>
<evidence type="ECO:0000256" key="1">
    <source>
        <dbReference type="SAM" id="MobiDB-lite"/>
    </source>
</evidence>
<feature type="compositionally biased region" description="Low complexity" evidence="1">
    <location>
        <begin position="40"/>
        <end position="49"/>
    </location>
</feature>
<protein>
    <recommendedName>
        <fullName evidence="4">Lipoprotein</fullName>
    </recommendedName>
</protein>
<dbReference type="RefSeq" id="WP_206721280.1">
    <property type="nucleotide sequence ID" value="NZ_CP071090.1"/>
</dbReference>
<feature type="region of interest" description="Disordered" evidence="1">
    <location>
        <begin position="40"/>
        <end position="77"/>
    </location>
</feature>
<reference evidence="2 3" key="1">
    <citation type="submission" date="2021-02" db="EMBL/GenBank/DDBJ databases">
        <title>De Novo genome assembly of isolated myxobacteria.</title>
        <authorList>
            <person name="Stevens D.C."/>
        </authorList>
    </citation>
    <scope>NUCLEOTIDE SEQUENCE [LARGE SCALE GENOMIC DNA]</scope>
    <source>
        <strain evidence="3">SCPEA02</strain>
    </source>
</reference>
<proteinExistence type="predicted"/>
<feature type="compositionally biased region" description="Pro residues" evidence="1">
    <location>
        <begin position="50"/>
        <end position="67"/>
    </location>
</feature>